<accession>A0A7S0Q399</accession>
<dbReference type="AlphaFoldDB" id="A0A7S0Q399"/>
<name>A0A7S0Q399_9EUKA</name>
<gene>
    <name evidence="1" type="ORF">CPEL01642_LOCUS10146</name>
</gene>
<reference evidence="1" key="1">
    <citation type="submission" date="2021-01" db="EMBL/GenBank/DDBJ databases">
        <authorList>
            <person name="Corre E."/>
            <person name="Pelletier E."/>
            <person name="Niang G."/>
            <person name="Scheremetjew M."/>
            <person name="Finn R."/>
            <person name="Kale V."/>
            <person name="Holt S."/>
            <person name="Cochrane G."/>
            <person name="Meng A."/>
            <person name="Brown T."/>
            <person name="Cohen L."/>
        </authorList>
    </citation>
    <scope>NUCLEOTIDE SEQUENCE</scope>
    <source>
        <strain evidence="1">PLY182g</strain>
    </source>
</reference>
<protein>
    <submittedName>
        <fullName evidence="1">Uncharacterized protein</fullName>
    </submittedName>
</protein>
<dbReference type="EMBL" id="HBEY01021155">
    <property type="protein sequence ID" value="CAD8606811.1"/>
    <property type="molecule type" value="Transcribed_RNA"/>
</dbReference>
<proteinExistence type="predicted"/>
<evidence type="ECO:0000313" key="1">
    <source>
        <dbReference type="EMBL" id="CAD8606811.1"/>
    </source>
</evidence>
<sequence>MGRTGNLGIGCHRRKAKQKLGTCDKKFAINRDKRIADATTAEREAAAEMLAGLASSPALLRSIPATSTRPSGDQQERRRQAIVWKFEELGSPASELWHGSDGTIAKIRKWLDLPWHANLKSIEQVLQRHCEGVALTAFSKCGGKP</sequence>
<organism evidence="1">
    <name type="scientific">Coccolithus braarudii</name>
    <dbReference type="NCBI Taxonomy" id="221442"/>
    <lineage>
        <taxon>Eukaryota</taxon>
        <taxon>Haptista</taxon>
        <taxon>Haptophyta</taxon>
        <taxon>Prymnesiophyceae</taxon>
        <taxon>Coccolithales</taxon>
        <taxon>Coccolithaceae</taxon>
        <taxon>Coccolithus</taxon>
    </lineage>
</organism>